<keyword evidence="5 7" id="KW-1133">Transmembrane helix</keyword>
<dbReference type="PATRIC" id="fig|345309.4.peg.201"/>
<dbReference type="RefSeq" id="WP_045828517.1">
    <property type="nucleotide sequence ID" value="NZ_JZRB01000010.1"/>
</dbReference>
<dbReference type="PANTHER" id="PTHR13416:SF2">
    <property type="entry name" value="TRANSMEMBRANE PROTEIN 43"/>
    <property type="match status" value="1"/>
</dbReference>
<feature type="transmembrane region" description="Helical" evidence="7">
    <location>
        <begin position="12"/>
        <end position="33"/>
    </location>
</feature>
<dbReference type="Proteomes" id="UP000033651">
    <property type="component" value="Unassembled WGS sequence"/>
</dbReference>
<evidence type="ECO:0000256" key="1">
    <source>
        <dbReference type="ARBA" id="ARBA00004127"/>
    </source>
</evidence>
<accession>A0A0F3L1P0</accession>
<dbReference type="GO" id="GO:0012505">
    <property type="term" value="C:endomembrane system"/>
    <property type="evidence" value="ECO:0007669"/>
    <property type="project" value="UniProtKB-SubCell"/>
</dbReference>
<feature type="transmembrane region" description="Helical" evidence="7">
    <location>
        <begin position="325"/>
        <end position="343"/>
    </location>
</feature>
<organism evidence="8 9">
    <name type="scientific">Luteibacter yeojuensis</name>
    <dbReference type="NCBI Taxonomy" id="345309"/>
    <lineage>
        <taxon>Bacteria</taxon>
        <taxon>Pseudomonadati</taxon>
        <taxon>Pseudomonadota</taxon>
        <taxon>Gammaproteobacteria</taxon>
        <taxon>Lysobacterales</taxon>
        <taxon>Rhodanobacteraceae</taxon>
        <taxon>Luteibacter</taxon>
    </lineage>
</organism>
<evidence type="ECO:0000256" key="5">
    <source>
        <dbReference type="ARBA" id="ARBA00022989"/>
    </source>
</evidence>
<dbReference type="InterPro" id="IPR012430">
    <property type="entry name" value="TMEM43_fam"/>
</dbReference>
<comment type="caution">
    <text evidence="8">The sequence shown here is derived from an EMBL/GenBank/DDBJ whole genome shotgun (WGS) entry which is preliminary data.</text>
</comment>
<reference evidence="8 9" key="1">
    <citation type="submission" date="2015-03" db="EMBL/GenBank/DDBJ databases">
        <title>Draft genome sequence of Luteibacter yeojuensis strain SU11.</title>
        <authorList>
            <person name="Sulaiman J."/>
            <person name="Priya K."/>
            <person name="Chan K.-G."/>
        </authorList>
    </citation>
    <scope>NUCLEOTIDE SEQUENCE [LARGE SCALE GENOMIC DNA]</scope>
    <source>
        <strain evidence="8 9">SU11</strain>
    </source>
</reference>
<keyword evidence="9" id="KW-1185">Reference proteome</keyword>
<protein>
    <submittedName>
        <fullName evidence="8">Uncharacterized protein</fullName>
    </submittedName>
</protein>
<sequence>MRFSKPDTGGRMALGARVAGAVLLLCGLGLVAWNERRVMDYAAAVSRHGAPVLDLGAAGRPAAGQYGSTTRVSGTPEVVEPPRDAEFNVRSDSPVLVRHVEMFQWREITVAGNTHYELDWVDRPVDASKFAKPGGHANPGAFPVQGRQFEAGEVKLGHFRLATELVRAFPGRVAVPVDEKALPPNLAATFTVHDGALVTSSKPEHPRLGDLRISWEAVPLQDMTVLAQIDGDTLVPSRSAPEGQPGFDVQVGDRSLLDVLPALPEPPAAVVPVRAGAYALAIAGVLLLCCGGRFRKDILFAIGMGVVAVSAVAGAMWLAGDAMAASVWLLFAVLGAGLAIWRVQHRAGHAHH</sequence>
<evidence type="ECO:0000256" key="6">
    <source>
        <dbReference type="ARBA" id="ARBA00023136"/>
    </source>
</evidence>
<evidence type="ECO:0000256" key="2">
    <source>
        <dbReference type="ARBA" id="ARBA00004586"/>
    </source>
</evidence>
<keyword evidence="4" id="KW-0256">Endoplasmic reticulum</keyword>
<dbReference type="GO" id="GO:0006629">
    <property type="term" value="P:lipid metabolic process"/>
    <property type="evidence" value="ECO:0007669"/>
    <property type="project" value="TreeGrafter"/>
</dbReference>
<feature type="transmembrane region" description="Helical" evidence="7">
    <location>
        <begin position="298"/>
        <end position="319"/>
    </location>
</feature>
<dbReference type="EMBL" id="JZRB01000010">
    <property type="protein sequence ID" value="KJV36269.1"/>
    <property type="molecule type" value="Genomic_DNA"/>
</dbReference>
<dbReference type="Pfam" id="PF07787">
    <property type="entry name" value="TMEM43"/>
    <property type="match status" value="1"/>
</dbReference>
<gene>
    <name evidence="8" type="ORF">VI08_05300</name>
</gene>
<keyword evidence="6 7" id="KW-0472">Membrane</keyword>
<dbReference type="GO" id="GO:0071763">
    <property type="term" value="P:nuclear membrane organization"/>
    <property type="evidence" value="ECO:0007669"/>
    <property type="project" value="TreeGrafter"/>
</dbReference>
<proteinExistence type="predicted"/>
<keyword evidence="3 7" id="KW-0812">Transmembrane</keyword>
<evidence type="ECO:0000313" key="9">
    <source>
        <dbReference type="Proteomes" id="UP000033651"/>
    </source>
</evidence>
<name>A0A0F3L1P0_9GAMM</name>
<evidence type="ECO:0000256" key="3">
    <source>
        <dbReference type="ARBA" id="ARBA00022692"/>
    </source>
</evidence>
<evidence type="ECO:0000256" key="7">
    <source>
        <dbReference type="SAM" id="Phobius"/>
    </source>
</evidence>
<dbReference type="AlphaFoldDB" id="A0A0F3L1P0"/>
<dbReference type="PANTHER" id="PTHR13416">
    <property type="match status" value="1"/>
</dbReference>
<evidence type="ECO:0000256" key="4">
    <source>
        <dbReference type="ARBA" id="ARBA00022824"/>
    </source>
</evidence>
<feature type="transmembrane region" description="Helical" evidence="7">
    <location>
        <begin position="275"/>
        <end position="291"/>
    </location>
</feature>
<comment type="subcellular location">
    <subcellularLocation>
        <location evidence="1">Endomembrane system</location>
        <topology evidence="1">Multi-pass membrane protein</topology>
    </subcellularLocation>
    <subcellularLocation>
        <location evidence="2">Endoplasmic reticulum membrane</location>
    </subcellularLocation>
</comment>
<evidence type="ECO:0000313" key="8">
    <source>
        <dbReference type="EMBL" id="KJV36269.1"/>
    </source>
</evidence>